<gene>
    <name evidence="39" type="primary">LOC107268388</name>
</gene>
<dbReference type="GO" id="GO:0046872">
    <property type="term" value="F:metal ion binding"/>
    <property type="evidence" value="ECO:0007669"/>
    <property type="project" value="UniProtKB-KW"/>
</dbReference>
<keyword evidence="11" id="KW-0732">Signal</keyword>
<evidence type="ECO:0000256" key="30">
    <source>
        <dbReference type="PIRSR" id="PIRSR601548-11"/>
    </source>
</evidence>
<dbReference type="Gene3D" id="3.30.465.10">
    <property type="match status" value="1"/>
</dbReference>
<evidence type="ECO:0000256" key="35">
    <source>
        <dbReference type="RuleBase" id="RU361144"/>
    </source>
</evidence>
<dbReference type="SUPFAM" id="SSF55486">
    <property type="entry name" value="Metalloproteases ('zincins'), catalytic domain"/>
    <property type="match status" value="1"/>
</dbReference>
<keyword evidence="20" id="KW-0576">Peroxisome</keyword>
<dbReference type="GO" id="GO:0008203">
    <property type="term" value="P:cholesterol metabolic process"/>
    <property type="evidence" value="ECO:0007669"/>
    <property type="project" value="UniProtKB-KW"/>
</dbReference>
<dbReference type="FunFam" id="3.30.465.10:FF:000032">
    <property type="entry name" value="Delta(24)-sterol reductase"/>
    <property type="match status" value="1"/>
</dbReference>
<name>A0AAJ7W1W1_CEPCN</name>
<keyword evidence="35" id="KW-0121">Carboxypeptidase</keyword>
<dbReference type="AlphaFoldDB" id="A0AAJ7W1W1"/>
<evidence type="ECO:0000313" key="38">
    <source>
        <dbReference type="Proteomes" id="UP000694920"/>
    </source>
</evidence>
<feature type="active site" description="Proton donor 2" evidence="30">
    <location>
        <position position="974"/>
    </location>
</feature>
<evidence type="ECO:0000313" key="39">
    <source>
        <dbReference type="RefSeq" id="XP_024941480.1"/>
    </source>
</evidence>
<dbReference type="GO" id="GO:0005789">
    <property type="term" value="C:endoplasmic reticulum membrane"/>
    <property type="evidence" value="ECO:0007669"/>
    <property type="project" value="UniProtKB-SubCell"/>
</dbReference>
<feature type="active site" description="Proton acceptor 2" evidence="30">
    <location>
        <position position="847"/>
    </location>
</feature>
<dbReference type="InterPro" id="IPR016169">
    <property type="entry name" value="FAD-bd_PCMH_sub2"/>
</dbReference>
<dbReference type="Pfam" id="PF01565">
    <property type="entry name" value="FAD_binding_4"/>
    <property type="match status" value="1"/>
</dbReference>
<evidence type="ECO:0000256" key="21">
    <source>
        <dbReference type="ARBA" id="ARBA00023157"/>
    </source>
</evidence>
<evidence type="ECO:0000256" key="7">
    <source>
        <dbReference type="ARBA" id="ARBA00022516"/>
    </source>
</evidence>
<evidence type="ECO:0000256" key="20">
    <source>
        <dbReference type="ARBA" id="ARBA00023140"/>
    </source>
</evidence>
<dbReference type="SUPFAM" id="SSF56176">
    <property type="entry name" value="FAD-binding/transporter-associated domain-like"/>
    <property type="match status" value="1"/>
</dbReference>
<keyword evidence="16" id="KW-0560">Oxidoreductase</keyword>
<feature type="disulfide bond" evidence="32">
    <location>
        <begin position="613"/>
        <end position="622"/>
    </location>
</feature>
<accession>A0AAJ7W1W1</accession>
<keyword evidence="13" id="KW-0274">FAD</keyword>
<keyword evidence="21 32" id="KW-1015">Disulfide bond</keyword>
<evidence type="ECO:0000256" key="13">
    <source>
        <dbReference type="ARBA" id="ARBA00022827"/>
    </source>
</evidence>
<keyword evidence="10 36" id="KW-0812">Transmembrane</keyword>
<dbReference type="CDD" id="cd06461">
    <property type="entry name" value="M2_ACE"/>
    <property type="match status" value="1"/>
</dbReference>
<keyword evidence="9" id="KW-0285">Flavoprotein</keyword>
<feature type="active site" description="Proton acceptor 1" evidence="28">
    <location>
        <position position="847"/>
    </location>
</feature>
<feature type="domain" description="FAD-binding PCMH-type" evidence="37">
    <location>
        <begin position="104"/>
        <end position="220"/>
    </location>
</feature>
<comment type="subunit">
    <text evidence="6">Homodimer.</text>
</comment>
<keyword evidence="31 35" id="KW-0862">Zinc</keyword>
<keyword evidence="24" id="KW-0753">Steroid metabolism</keyword>
<dbReference type="Pfam" id="PF01401">
    <property type="entry name" value="Peptidase_M2"/>
    <property type="match status" value="1"/>
</dbReference>
<dbReference type="InterPro" id="IPR016166">
    <property type="entry name" value="FAD-bd_PCMH"/>
</dbReference>
<evidence type="ECO:0000256" key="4">
    <source>
        <dbReference type="ARBA" id="ARBA00004389"/>
    </source>
</evidence>
<evidence type="ECO:0000256" key="34">
    <source>
        <dbReference type="PROSITE-ProRule" id="PRU01355"/>
    </source>
</evidence>
<dbReference type="RefSeq" id="XP_024941480.1">
    <property type="nucleotide sequence ID" value="XM_025085712.1"/>
</dbReference>
<feature type="transmembrane region" description="Helical" evidence="36">
    <location>
        <begin position="20"/>
        <end position="41"/>
    </location>
</feature>
<feature type="disulfide bond" evidence="32 34">
    <location>
        <begin position="815"/>
        <end position="833"/>
    </location>
</feature>
<keyword evidence="35" id="KW-0378">Hydrolase</keyword>
<evidence type="ECO:0000256" key="3">
    <source>
        <dbReference type="ARBA" id="ARBA00004275"/>
    </source>
</evidence>
<feature type="binding site" evidence="31">
    <location>
        <position position="846"/>
    </location>
    <ligand>
        <name>Zn(2+)</name>
        <dbReference type="ChEBI" id="CHEBI:29105"/>
        <label>1</label>
        <note>catalytic</note>
    </ligand>
</feature>
<dbReference type="GO" id="GO:0004180">
    <property type="term" value="F:carboxypeptidase activity"/>
    <property type="evidence" value="ECO:0007669"/>
    <property type="project" value="UniProtKB-KW"/>
</dbReference>
<evidence type="ECO:0000256" key="32">
    <source>
        <dbReference type="PIRSR" id="PIRSR601548-4"/>
    </source>
</evidence>
<evidence type="ECO:0000259" key="37">
    <source>
        <dbReference type="PROSITE" id="PS51387"/>
    </source>
</evidence>
<evidence type="ECO:0000256" key="11">
    <source>
        <dbReference type="ARBA" id="ARBA00022729"/>
    </source>
</evidence>
<keyword evidence="19 36" id="KW-0472">Membrane</keyword>
<feature type="glycosylation site" description="N-linked (GlcNAc...) asparagine" evidence="29">
    <location>
        <position position="533"/>
    </location>
</feature>
<evidence type="ECO:0000256" key="22">
    <source>
        <dbReference type="ARBA" id="ARBA00023166"/>
    </source>
</evidence>
<keyword evidence="14" id="KW-0521">NADP</keyword>
<dbReference type="GO" id="GO:0008237">
    <property type="term" value="F:metallopeptidase activity"/>
    <property type="evidence" value="ECO:0007669"/>
    <property type="project" value="UniProtKB-KW"/>
</dbReference>
<comment type="subcellular location">
    <subcellularLocation>
        <location evidence="4">Endoplasmic reticulum membrane</location>
        <topology evidence="4">Single-pass membrane protein</topology>
    </subcellularLocation>
    <subcellularLocation>
        <location evidence="2">Golgi apparatus membrane</location>
        <topology evidence="2">Single-pass membrane protein</topology>
    </subcellularLocation>
    <subcellularLocation>
        <location evidence="3">Peroxisome</location>
    </subcellularLocation>
</comment>
<evidence type="ECO:0000256" key="24">
    <source>
        <dbReference type="ARBA" id="ARBA00023221"/>
    </source>
</evidence>
<dbReference type="GO" id="GO:0005777">
    <property type="term" value="C:peroxisome"/>
    <property type="evidence" value="ECO:0007669"/>
    <property type="project" value="UniProtKB-SubCell"/>
</dbReference>
<keyword evidence="7" id="KW-0444">Lipid biosynthesis</keyword>
<dbReference type="GO" id="GO:0050614">
    <property type="term" value="F:Delta24-sterol reductase activity"/>
    <property type="evidence" value="ECO:0007669"/>
    <property type="project" value="UniProtKB-EC"/>
</dbReference>
<feature type="disulfide bond" evidence="32">
    <location>
        <begin position="999"/>
        <end position="1011"/>
    </location>
</feature>
<dbReference type="PROSITE" id="PS52011">
    <property type="entry name" value="PEPTIDASE_M2"/>
    <property type="match status" value="1"/>
</dbReference>
<dbReference type="GO" id="GO:0071949">
    <property type="term" value="F:FAD binding"/>
    <property type="evidence" value="ECO:0007669"/>
    <property type="project" value="InterPro"/>
</dbReference>
<evidence type="ECO:0000256" key="18">
    <source>
        <dbReference type="ARBA" id="ARBA00023098"/>
    </source>
</evidence>
<dbReference type="EC" id="3.4.-.-" evidence="35"/>
<feature type="glycosylation site" description="N-linked (GlcNAc...) asparagine; partial" evidence="29">
    <location>
        <position position="1048"/>
    </location>
</feature>
<comment type="cofactor">
    <cofactor evidence="35">
        <name>Zn(2+)</name>
        <dbReference type="ChEBI" id="CHEBI:29105"/>
    </cofactor>
    <text evidence="35">Binds 1 zinc ion per subunit.</text>
</comment>
<comment type="catalytic activity">
    <reaction evidence="26">
        <text>5alpha-cholest-8-en-3beta-ol + NADP(+) = zymosterol + NADPH + H(+)</text>
        <dbReference type="Rhea" id="RHEA:36399"/>
        <dbReference type="ChEBI" id="CHEBI:15378"/>
        <dbReference type="ChEBI" id="CHEBI:16608"/>
        <dbReference type="ChEBI" id="CHEBI:18252"/>
        <dbReference type="ChEBI" id="CHEBI:57783"/>
        <dbReference type="ChEBI" id="CHEBI:58349"/>
        <dbReference type="EC" id="1.3.1.72"/>
    </reaction>
    <physiologicalReaction direction="right-to-left" evidence="26">
        <dbReference type="Rhea" id="RHEA:36401"/>
    </physiologicalReaction>
</comment>
<feature type="binding site" evidence="33">
    <location>
        <position position="846"/>
    </location>
    <ligand>
        <name>Zn(2+)</name>
        <dbReference type="ChEBI" id="CHEBI:29105"/>
        <label>2</label>
        <note>catalytic</note>
    </ligand>
</feature>
<dbReference type="InterPro" id="IPR036318">
    <property type="entry name" value="FAD-bd_PCMH-like_sf"/>
</dbReference>
<dbReference type="GO" id="GO:0005886">
    <property type="term" value="C:plasma membrane"/>
    <property type="evidence" value="ECO:0007669"/>
    <property type="project" value="TreeGrafter"/>
</dbReference>
<evidence type="ECO:0000256" key="12">
    <source>
        <dbReference type="ARBA" id="ARBA00022824"/>
    </source>
</evidence>
<dbReference type="PANTHER" id="PTHR10514">
    <property type="entry name" value="ANGIOTENSIN-CONVERTING ENZYME"/>
    <property type="match status" value="1"/>
</dbReference>
<sequence>MDALKNSIIKWLEDNRSLVVLFFCLPASYIFDKVLGIYIWIYRELFYSSQKHDEKVKVIQRQVQKWAEQPQAQRKLLCTARPNWLSLSTTFFRKDLCERIPIPLYDILHLNEEKMTVKVEPMVTVGEITNYLIPRGYTLAVTLEIKDATLGGLAIGTGMTTHSHKAGLYQETIKSYEVILGDGSLVKATKTENKDLYATLPWSHGSLGFLVALELEIIKVKPYVKLTYAPVIGQKNYCHAVRDASGANGEKQDIPDFVELTIFSKTEAVLMCGDFSENDPNLPINNCARWYKPWFYEYTRQFLESGPYQELIPLRDYLLRHNRSIFWVVQDMLPAGNKWWFRYPLGWLLPPKPAFLKWTTTPGVREYTFTKQVFQDIVLPISELERQVDTAVDLFQTFPLLVYPCRVYARGKGSGQVPSPDKKYLVSGTNYAMYNDLGIYGVPGQVKSKTPYDPVSAMRKMEKFTRDVGGFSFLYADIFMTKEEFEEMFDLSLYEKGLNVNLGKALQFLREYDREASIMCNAVTNAQWNFATNITDLNRRKMLEEQTRKMKFDRASWRKAVSFAWSRVPDPLTRRQLKMIAVRGRSSLTDDKFNEIHHLIAEMKELYTRTRLCPYKKMGSTCNFSLDNEVSKVMAQSKNYDELLYYWRSWHEAVGPPLKNKYMRYVQLANQAARLNGFADAGDQMREAFEDDYFQQNIAEAISAITPLYKNLFTYVRTKLIERYGDKIRRDGPLPAHILGNMWAQNWEGIYDIVQPFPAARKLDVTLDMILEGYTPLRMFQDAQKFFTSMGMKPMPPEFWRYSIFEKPIDREIKCTASAWDFCNRIDYRIKQCTKVTMEDFLSTHHEMSHLQYYLQYKDQPLLFRQEALPGFHEAVSDAIGLSVFTPKHLHDIGLYNNSTDDYEMNINFLMLMALQKVTYMPFAYIVDQWRWRVFSDGVADMTTRWWELRLQYQGIVPPISRSERDFDPASKYHVPADIPYAKYFVGVVMQFQLYESLCEISGHIGELHTCDIYNSREAGRLLSDVLSVGASRNWKDVIRELTRGKTNRIDASAMLRYFEPLNVWLKRQNQMEPAIGWITNHEDTEILTSVSALFAHWYKSTGTTQISDLTVTLLLIISLFNLLGRFII</sequence>
<dbReference type="GeneID" id="107268388"/>
<evidence type="ECO:0000256" key="31">
    <source>
        <dbReference type="PIRSR" id="PIRSR601548-3"/>
    </source>
</evidence>
<evidence type="ECO:0000256" key="27">
    <source>
        <dbReference type="ARBA" id="ARBA00056986"/>
    </source>
</evidence>
<keyword evidence="17" id="KW-0333">Golgi apparatus</keyword>
<dbReference type="InterPro" id="IPR001548">
    <property type="entry name" value="Peptidase_M2"/>
</dbReference>
<dbReference type="PROSITE" id="PS51387">
    <property type="entry name" value="FAD_PCMH"/>
    <property type="match status" value="1"/>
</dbReference>
<dbReference type="KEGG" id="ccin:107268388"/>
<keyword evidence="22" id="KW-1207">Sterol metabolism</keyword>
<evidence type="ECO:0000256" key="9">
    <source>
        <dbReference type="ARBA" id="ARBA00022630"/>
    </source>
</evidence>
<proteinExistence type="inferred from homology"/>
<dbReference type="GO" id="GO:0000139">
    <property type="term" value="C:Golgi membrane"/>
    <property type="evidence" value="ECO:0007669"/>
    <property type="project" value="UniProtKB-SubCell"/>
</dbReference>
<evidence type="ECO:0000256" key="14">
    <source>
        <dbReference type="ARBA" id="ARBA00022857"/>
    </source>
</evidence>
<reference evidence="39" key="1">
    <citation type="submission" date="2025-08" db="UniProtKB">
        <authorList>
            <consortium name="RefSeq"/>
        </authorList>
    </citation>
    <scope>IDENTIFICATION</scope>
</reference>
<keyword evidence="23 29" id="KW-0325">Glycoprotein</keyword>
<dbReference type="Proteomes" id="UP000694920">
    <property type="component" value="Unplaced"/>
</dbReference>
<evidence type="ECO:0000256" key="29">
    <source>
        <dbReference type="PIRSR" id="PIRSR601548-10"/>
    </source>
</evidence>
<dbReference type="PRINTS" id="PR00791">
    <property type="entry name" value="PEPDIPTASEA"/>
</dbReference>
<dbReference type="GO" id="GO:0006508">
    <property type="term" value="P:proteolysis"/>
    <property type="evidence" value="ECO:0007669"/>
    <property type="project" value="UniProtKB-KW"/>
</dbReference>
<evidence type="ECO:0000256" key="33">
    <source>
        <dbReference type="PIRSR" id="PIRSR601548-8"/>
    </source>
</evidence>
<feature type="binding site" evidence="31">
    <location>
        <position position="850"/>
    </location>
    <ligand>
        <name>Zn(2+)</name>
        <dbReference type="ChEBI" id="CHEBI:29105"/>
        <label>1</label>
        <note>catalytic</note>
    </ligand>
</feature>
<feature type="binding site" evidence="31">
    <location>
        <position position="874"/>
    </location>
    <ligand>
        <name>Zn(2+)</name>
        <dbReference type="ChEBI" id="CHEBI:29105"/>
        <label>1</label>
        <note>catalytic</note>
    </ligand>
</feature>
<keyword evidence="35" id="KW-0482">Metalloprotease</keyword>
<keyword evidence="8" id="KW-0153">Cholesterol metabolism</keyword>
<keyword evidence="15 36" id="KW-1133">Transmembrane helix</keyword>
<comment type="catalytic activity">
    <reaction evidence="25">
        <text>lanosterol + NADPH + H(+) = 24,25-dihydrolanosterol + NADP(+)</text>
        <dbReference type="Rhea" id="RHEA:33919"/>
        <dbReference type="ChEBI" id="CHEBI:15378"/>
        <dbReference type="ChEBI" id="CHEBI:16521"/>
        <dbReference type="ChEBI" id="CHEBI:28113"/>
        <dbReference type="ChEBI" id="CHEBI:57783"/>
        <dbReference type="ChEBI" id="CHEBI:58349"/>
    </reaction>
    <physiologicalReaction direction="left-to-right" evidence="25">
        <dbReference type="Rhea" id="RHEA:33920"/>
    </physiologicalReaction>
</comment>
<protein>
    <recommendedName>
        <fullName evidence="35">Angiotensin-converting enzyme</fullName>
        <ecNumber evidence="35">3.4.-.-</ecNumber>
    </recommendedName>
</protein>
<feature type="binding site" evidence="33">
    <location>
        <position position="850"/>
    </location>
    <ligand>
        <name>Zn(2+)</name>
        <dbReference type="ChEBI" id="CHEBI:29105"/>
        <label>2</label>
        <note>catalytic</note>
    </ligand>
</feature>
<dbReference type="PANTHER" id="PTHR10514:SF45">
    <property type="entry name" value="ANGIOTENSIN-CONVERTING ENZYME"/>
    <property type="match status" value="1"/>
</dbReference>
<dbReference type="GO" id="GO:0008241">
    <property type="term" value="F:peptidyl-dipeptidase activity"/>
    <property type="evidence" value="ECO:0007669"/>
    <property type="project" value="InterPro"/>
</dbReference>
<comment type="similarity">
    <text evidence="5 34 35">Belongs to the peptidase M2 family.</text>
</comment>
<organism evidence="38 39">
    <name type="scientific">Cephus cinctus</name>
    <name type="common">Wheat stem sawfly</name>
    <dbReference type="NCBI Taxonomy" id="211228"/>
    <lineage>
        <taxon>Eukaryota</taxon>
        <taxon>Metazoa</taxon>
        <taxon>Ecdysozoa</taxon>
        <taxon>Arthropoda</taxon>
        <taxon>Hexapoda</taxon>
        <taxon>Insecta</taxon>
        <taxon>Pterygota</taxon>
        <taxon>Neoptera</taxon>
        <taxon>Endopterygota</taxon>
        <taxon>Hymenoptera</taxon>
        <taxon>Cephoidea</taxon>
        <taxon>Cephidae</taxon>
        <taxon>Cephus</taxon>
    </lineage>
</organism>
<evidence type="ECO:0000256" key="6">
    <source>
        <dbReference type="ARBA" id="ARBA00011738"/>
    </source>
</evidence>
<evidence type="ECO:0000256" key="8">
    <source>
        <dbReference type="ARBA" id="ARBA00022548"/>
    </source>
</evidence>
<dbReference type="Gene3D" id="1.10.1370.30">
    <property type="match status" value="1"/>
</dbReference>
<evidence type="ECO:0000256" key="5">
    <source>
        <dbReference type="ARBA" id="ARBA00008139"/>
    </source>
</evidence>
<evidence type="ECO:0000256" key="16">
    <source>
        <dbReference type="ARBA" id="ARBA00023002"/>
    </source>
</evidence>
<evidence type="ECO:0000256" key="2">
    <source>
        <dbReference type="ARBA" id="ARBA00004194"/>
    </source>
</evidence>
<evidence type="ECO:0000256" key="25">
    <source>
        <dbReference type="ARBA" id="ARBA00051033"/>
    </source>
</evidence>
<evidence type="ECO:0000256" key="15">
    <source>
        <dbReference type="ARBA" id="ARBA00022989"/>
    </source>
</evidence>
<keyword evidence="18" id="KW-0443">Lipid metabolism</keyword>
<keyword evidence="38" id="KW-1185">Reference proteome</keyword>
<feature type="binding site" evidence="33">
    <location>
        <position position="874"/>
    </location>
    <ligand>
        <name>Zn(2+)</name>
        <dbReference type="ChEBI" id="CHEBI:29105"/>
        <label>2</label>
        <note>catalytic</note>
    </ligand>
</feature>
<keyword evidence="31 35" id="KW-0479">Metal-binding</keyword>
<evidence type="ECO:0000256" key="10">
    <source>
        <dbReference type="ARBA" id="ARBA00022692"/>
    </source>
</evidence>
<keyword evidence="35" id="KW-0645">Protease</keyword>
<evidence type="ECO:0000256" key="26">
    <source>
        <dbReference type="ARBA" id="ARBA00052927"/>
    </source>
</evidence>
<evidence type="ECO:0000256" key="1">
    <source>
        <dbReference type="ARBA" id="ARBA00001974"/>
    </source>
</evidence>
<evidence type="ECO:0000256" key="17">
    <source>
        <dbReference type="ARBA" id="ARBA00023034"/>
    </source>
</evidence>
<evidence type="ECO:0000256" key="36">
    <source>
        <dbReference type="SAM" id="Phobius"/>
    </source>
</evidence>
<evidence type="ECO:0000256" key="19">
    <source>
        <dbReference type="ARBA" id="ARBA00023136"/>
    </source>
</evidence>
<keyword evidence="12" id="KW-0256">Endoplasmic reticulum</keyword>
<dbReference type="InterPro" id="IPR006094">
    <property type="entry name" value="Oxid_FAD_bind_N"/>
</dbReference>
<comment type="caution">
    <text evidence="34">Lacks conserved residue(s) required for the propagation of feature annotation.</text>
</comment>
<comment type="cofactor">
    <cofactor evidence="1">
        <name>FAD</name>
        <dbReference type="ChEBI" id="CHEBI:57692"/>
    </cofactor>
</comment>
<evidence type="ECO:0000256" key="23">
    <source>
        <dbReference type="ARBA" id="ARBA00023180"/>
    </source>
</evidence>
<feature type="active site" description="Proton donor 1" evidence="28">
    <location>
        <position position="974"/>
    </location>
</feature>
<comment type="function">
    <text evidence="27">Catalyzes the reduction of the delta-24 double bond of sterol intermediates during cholesterol biosynthesis. In addition to its cholesterol-synthesizing activity, can protect cells from oxidative stress by reducing caspase 3 activity during apoptosis induced by oxidative stress. Also protects against amyloid-beta peptide-induced apoptosis.</text>
</comment>
<evidence type="ECO:0000256" key="28">
    <source>
        <dbReference type="PIRSR" id="PIRSR601548-1"/>
    </source>
</evidence>